<proteinExistence type="predicted"/>
<dbReference type="PANTHER" id="PTHR37823">
    <property type="entry name" value="CYTOCHROME C-553-LIKE"/>
    <property type="match status" value="1"/>
</dbReference>
<accession>A0A941DH91</accession>
<dbReference type="InterPro" id="IPR051811">
    <property type="entry name" value="Cytochrome_c550/c551-like"/>
</dbReference>
<dbReference type="PROSITE" id="PS51257">
    <property type="entry name" value="PROKAR_LIPOPROTEIN"/>
    <property type="match status" value="1"/>
</dbReference>
<dbReference type="InterPro" id="IPR009056">
    <property type="entry name" value="Cyt_c-like_dom"/>
</dbReference>
<keyword evidence="7" id="KW-0732">Signal</keyword>
<protein>
    <submittedName>
        <fullName evidence="9">Cytochrome c</fullName>
    </submittedName>
</protein>
<dbReference type="PROSITE" id="PS51007">
    <property type="entry name" value="CYTC"/>
    <property type="match status" value="1"/>
</dbReference>
<feature type="chain" id="PRO_5037898169" evidence="7">
    <location>
        <begin position="20"/>
        <end position="289"/>
    </location>
</feature>
<name>A0A941DH91_9BURK</name>
<reference evidence="9" key="1">
    <citation type="submission" date="2021-04" db="EMBL/GenBank/DDBJ databases">
        <title>novel species isolated from subtropical streams in China.</title>
        <authorList>
            <person name="Lu H."/>
        </authorList>
    </citation>
    <scope>NUCLEOTIDE SEQUENCE</scope>
    <source>
        <strain evidence="9">LFS511W</strain>
    </source>
</reference>
<dbReference type="InterPro" id="IPR036909">
    <property type="entry name" value="Cyt_c-like_dom_sf"/>
</dbReference>
<dbReference type="Pfam" id="PF00034">
    <property type="entry name" value="Cytochrom_C"/>
    <property type="match status" value="1"/>
</dbReference>
<gene>
    <name evidence="9" type="ORF">KDM89_01070</name>
</gene>
<keyword evidence="5 6" id="KW-0408">Iron</keyword>
<dbReference type="GO" id="GO:0009055">
    <property type="term" value="F:electron transfer activity"/>
    <property type="evidence" value="ECO:0007669"/>
    <property type="project" value="InterPro"/>
</dbReference>
<feature type="signal peptide" evidence="7">
    <location>
        <begin position="1"/>
        <end position="19"/>
    </location>
</feature>
<dbReference type="Proteomes" id="UP000680067">
    <property type="component" value="Unassembled WGS sequence"/>
</dbReference>
<dbReference type="RefSeq" id="WP_212686106.1">
    <property type="nucleotide sequence ID" value="NZ_JAGSPN010000001.1"/>
</dbReference>
<dbReference type="GO" id="GO:0020037">
    <property type="term" value="F:heme binding"/>
    <property type="evidence" value="ECO:0007669"/>
    <property type="project" value="InterPro"/>
</dbReference>
<feature type="domain" description="Cytochrome c" evidence="8">
    <location>
        <begin position="198"/>
        <end position="286"/>
    </location>
</feature>
<evidence type="ECO:0000313" key="9">
    <source>
        <dbReference type="EMBL" id="MBR7780718.1"/>
    </source>
</evidence>
<evidence type="ECO:0000256" key="5">
    <source>
        <dbReference type="ARBA" id="ARBA00023004"/>
    </source>
</evidence>
<keyword evidence="1" id="KW-0813">Transport</keyword>
<evidence type="ECO:0000256" key="4">
    <source>
        <dbReference type="ARBA" id="ARBA00022982"/>
    </source>
</evidence>
<dbReference type="SUPFAM" id="SSF46626">
    <property type="entry name" value="Cytochrome c"/>
    <property type="match status" value="1"/>
</dbReference>
<keyword evidence="3 6" id="KW-0479">Metal-binding</keyword>
<evidence type="ECO:0000259" key="8">
    <source>
        <dbReference type="PROSITE" id="PS51007"/>
    </source>
</evidence>
<sequence>MKKILYAVSLSLLSVAVLAACQNTGTTAQSANPQSAQSVPSAAEPVLQISTGKEQQGWTVTTLMSHPARQTVQTPDDPAYHQPRQWQAVPLHALLPSLKAGGHTQFKASDGFVATIADDTLLSAATPWIAFETAAKPWPALGAGKPSAGPFYLIWTDAARGNISQEQWPYQIASVAPVQSLTERFPALLPAASAPLKEQALRGLQAYSRHCSVCHTLNKAGDASIGPDLNLPHNPTEYFQEKMLRQLIRDPASVRTWPQQSMPGFSKEVLSEAELDDLLVYLKQMAAQR</sequence>
<dbReference type="GO" id="GO:0046872">
    <property type="term" value="F:metal ion binding"/>
    <property type="evidence" value="ECO:0007669"/>
    <property type="project" value="UniProtKB-KW"/>
</dbReference>
<dbReference type="EMBL" id="JAGSPN010000001">
    <property type="protein sequence ID" value="MBR7780718.1"/>
    <property type="molecule type" value="Genomic_DNA"/>
</dbReference>
<comment type="caution">
    <text evidence="9">The sequence shown here is derived from an EMBL/GenBank/DDBJ whole genome shotgun (WGS) entry which is preliminary data.</text>
</comment>
<evidence type="ECO:0000256" key="6">
    <source>
        <dbReference type="PROSITE-ProRule" id="PRU00433"/>
    </source>
</evidence>
<keyword evidence="4" id="KW-0249">Electron transport</keyword>
<evidence type="ECO:0000256" key="1">
    <source>
        <dbReference type="ARBA" id="ARBA00022448"/>
    </source>
</evidence>
<evidence type="ECO:0000256" key="2">
    <source>
        <dbReference type="ARBA" id="ARBA00022617"/>
    </source>
</evidence>
<keyword evidence="10" id="KW-1185">Reference proteome</keyword>
<dbReference type="AlphaFoldDB" id="A0A941DH91"/>
<evidence type="ECO:0000256" key="3">
    <source>
        <dbReference type="ARBA" id="ARBA00022723"/>
    </source>
</evidence>
<evidence type="ECO:0000313" key="10">
    <source>
        <dbReference type="Proteomes" id="UP000680067"/>
    </source>
</evidence>
<evidence type="ECO:0000256" key="7">
    <source>
        <dbReference type="SAM" id="SignalP"/>
    </source>
</evidence>
<organism evidence="9 10">
    <name type="scientific">Undibacterium luofuense</name>
    <dbReference type="NCBI Taxonomy" id="2828733"/>
    <lineage>
        <taxon>Bacteria</taxon>
        <taxon>Pseudomonadati</taxon>
        <taxon>Pseudomonadota</taxon>
        <taxon>Betaproteobacteria</taxon>
        <taxon>Burkholderiales</taxon>
        <taxon>Oxalobacteraceae</taxon>
        <taxon>Undibacterium</taxon>
    </lineage>
</organism>
<dbReference type="Gene3D" id="1.10.760.10">
    <property type="entry name" value="Cytochrome c-like domain"/>
    <property type="match status" value="1"/>
</dbReference>
<keyword evidence="2 6" id="KW-0349">Heme</keyword>
<dbReference type="PANTHER" id="PTHR37823:SF1">
    <property type="entry name" value="CYTOCHROME C-553-LIKE"/>
    <property type="match status" value="1"/>
</dbReference>